<dbReference type="VEuPathDB" id="FungiDB:PSHT_12034"/>
<dbReference type="OrthoDB" id="6513042at2759"/>
<organism evidence="2 3">
    <name type="scientific">Puccinia striiformis</name>
    <dbReference type="NCBI Taxonomy" id="27350"/>
    <lineage>
        <taxon>Eukaryota</taxon>
        <taxon>Fungi</taxon>
        <taxon>Dikarya</taxon>
        <taxon>Basidiomycota</taxon>
        <taxon>Pucciniomycotina</taxon>
        <taxon>Pucciniomycetes</taxon>
        <taxon>Pucciniales</taxon>
        <taxon>Pucciniaceae</taxon>
        <taxon>Puccinia</taxon>
    </lineage>
</organism>
<reference evidence="3" key="3">
    <citation type="journal article" date="2018" name="Mol. Plant Microbe Interact.">
        <title>Genome sequence resources for the wheat stripe rust pathogen (Puccinia striiformis f. sp. tritici) and the barley stripe rust pathogen (Puccinia striiformis f. sp. hordei).</title>
        <authorList>
            <person name="Xia C."/>
            <person name="Wang M."/>
            <person name="Yin C."/>
            <person name="Cornejo O.E."/>
            <person name="Hulbert S.H."/>
            <person name="Chen X."/>
        </authorList>
    </citation>
    <scope>NUCLEOTIDE SEQUENCE [LARGE SCALE GENOMIC DNA]</scope>
    <source>
        <strain evidence="3">93TX-2</strain>
    </source>
</reference>
<feature type="region of interest" description="Disordered" evidence="1">
    <location>
        <begin position="1"/>
        <end position="23"/>
    </location>
</feature>
<sequence length="306" mass="33657">MSEESDFSDSHPSDKLVRPVNPSDRSVRLANWSDLQVRPVGTCRTFLSDLPSDNVVRAPSPRKARSAMSDGSSVKQVRWVVERACSRTRRTGKSDFCSNRKVRRMGSITRRTAIYDKSSDRAVRALVGRDIPRMNVALTQAKSSMFIMGNRLILSQDPTWKVLVEDAAGRSATSESNVLLHVLNPHRFQTSTIYPIDVFQQSINSKPPVGLLMTPKQASEQSQARGTVTRANQALKRKISIDASDGVQDRRDKAAGPSTIRGSHPVNPQQILGITPAVIPLPKEAAGQSCPGPSAPENFWYVLSAR</sequence>
<evidence type="ECO:0000313" key="2">
    <source>
        <dbReference type="EMBL" id="POW02644.1"/>
    </source>
</evidence>
<dbReference type="EMBL" id="PKSM01000211">
    <property type="protein sequence ID" value="POW02644.1"/>
    <property type="molecule type" value="Genomic_DNA"/>
</dbReference>
<reference evidence="3" key="2">
    <citation type="journal article" date="2018" name="BMC Genomics">
        <title>Genomic insights into host adaptation between the wheat stripe rust pathogen (Puccinia striiformis f. sp. tritici) and the barley stripe rust pathogen (Puccinia striiformis f. sp. hordei).</title>
        <authorList>
            <person name="Xia C."/>
            <person name="Wang M."/>
            <person name="Yin C."/>
            <person name="Cornejo O.E."/>
            <person name="Hulbert S.H."/>
            <person name="Chen X."/>
        </authorList>
    </citation>
    <scope>NUCLEOTIDE SEQUENCE [LARGE SCALE GENOMIC DNA]</scope>
    <source>
        <strain evidence="3">93TX-2</strain>
    </source>
</reference>
<dbReference type="Proteomes" id="UP000238274">
    <property type="component" value="Unassembled WGS sequence"/>
</dbReference>
<evidence type="ECO:0000313" key="3">
    <source>
        <dbReference type="Proteomes" id="UP000238274"/>
    </source>
</evidence>
<dbReference type="VEuPathDB" id="FungiDB:PSTT_11627"/>
<name>A0A2S4UZG8_9BASI</name>
<evidence type="ECO:0000256" key="1">
    <source>
        <dbReference type="SAM" id="MobiDB-lite"/>
    </source>
</evidence>
<feature type="region of interest" description="Disordered" evidence="1">
    <location>
        <begin position="243"/>
        <end position="267"/>
    </location>
</feature>
<proteinExistence type="predicted"/>
<dbReference type="InterPro" id="IPR027417">
    <property type="entry name" value="P-loop_NTPase"/>
</dbReference>
<reference evidence="2 3" key="1">
    <citation type="submission" date="2017-12" db="EMBL/GenBank/DDBJ databases">
        <title>Gene loss provides genomic basis for host adaptation in cereal stripe rust fungi.</title>
        <authorList>
            <person name="Xia C."/>
        </authorList>
    </citation>
    <scope>NUCLEOTIDE SEQUENCE [LARGE SCALE GENOMIC DNA]</scope>
    <source>
        <strain evidence="2 3">93TX-2</strain>
    </source>
</reference>
<comment type="caution">
    <text evidence="2">The sequence shown here is derived from an EMBL/GenBank/DDBJ whole genome shotgun (WGS) entry which is preliminary data.</text>
</comment>
<dbReference type="AlphaFoldDB" id="A0A2S4UZG8"/>
<dbReference type="Gene3D" id="3.40.50.300">
    <property type="entry name" value="P-loop containing nucleotide triphosphate hydrolases"/>
    <property type="match status" value="1"/>
</dbReference>
<feature type="compositionally biased region" description="Basic and acidic residues" evidence="1">
    <location>
        <begin position="8"/>
        <end position="17"/>
    </location>
</feature>
<accession>A0A2S4UZG8</accession>
<gene>
    <name evidence="2" type="ORF">PSHT_12034</name>
</gene>
<protein>
    <submittedName>
        <fullName evidence="2">Uncharacterized protein</fullName>
    </submittedName>
</protein>
<keyword evidence="3" id="KW-1185">Reference proteome</keyword>